<evidence type="ECO:0000313" key="3">
    <source>
        <dbReference type="Proteomes" id="UP000011866"/>
    </source>
</evidence>
<dbReference type="HOGENOM" id="CLU_794385_0_0_6"/>
<evidence type="ECO:0000256" key="1">
    <source>
        <dbReference type="SAM" id="MobiDB-lite"/>
    </source>
</evidence>
<name>M5DLW4_9GAMM</name>
<dbReference type="EMBL" id="HF680312">
    <property type="protein sequence ID" value="CCU70825.1"/>
    <property type="molecule type" value="Genomic_DNA"/>
</dbReference>
<keyword evidence="3" id="KW-1185">Reference proteome</keyword>
<organism evidence="2 3">
    <name type="scientific">Thalassolituus oleivorans MIL-1</name>
    <dbReference type="NCBI Taxonomy" id="1298593"/>
    <lineage>
        <taxon>Bacteria</taxon>
        <taxon>Pseudomonadati</taxon>
        <taxon>Pseudomonadota</taxon>
        <taxon>Gammaproteobacteria</taxon>
        <taxon>Oceanospirillales</taxon>
        <taxon>Oceanospirillaceae</taxon>
        <taxon>Thalassolituus</taxon>
    </lineage>
</organism>
<sequence length="364" mass="42262">MFQLRSRKNPKGPSMSQARHIKKDLGIARLAFMAPAPSPRFDKLTNWEGQPDSLDALDLTIYTHKLGSNGHFPDNIQKYRVYNNEWQFKGLPIIQRACGEINLVVDVIRIDDLPINENLFNKRDLALTCLENIKYAHAEVHTEPPKNDVFNLNPQKWPTYLGPINSQWIKKINTDWLYYEFQSLTHHSSTVAWITPLTDQHFILFNFSVSRSCPNNNNAYRIEEHVPRKNFLDYIHKFMDTVEIELQPEFEQKREQQKKLEDEAKPVIEATSEHIALAKTVMHEWSDCQYKDPSKDKGEDRRAPFKDVSDRIDWIVTPKPTPGSYPRGELIYNHAIMEKLKQDSAQASMMQTALESSTNDKPLA</sequence>
<gene>
    <name evidence="2" type="ORF">TOL_0383</name>
</gene>
<dbReference type="RefSeq" id="WP_015485566.1">
    <property type="nucleotide sequence ID" value="NC_020888.1"/>
</dbReference>
<evidence type="ECO:0000313" key="2">
    <source>
        <dbReference type="EMBL" id="CCU70825.1"/>
    </source>
</evidence>
<reference evidence="2 3" key="1">
    <citation type="journal article" date="2013" name="Genome Announc.">
        <title>Genome Sequence of Thalassolituus oleivorans MIL-1 (DSM 14913T).</title>
        <authorList>
            <person name="Golyshin P.N."/>
            <person name="Werner J."/>
            <person name="Chernikova T.N."/>
            <person name="Tran H."/>
            <person name="Ferrer M."/>
            <person name="Yakimov M.M."/>
            <person name="Teeling H."/>
            <person name="Golyshina O.V."/>
        </authorList>
    </citation>
    <scope>NUCLEOTIDE SEQUENCE [LARGE SCALE GENOMIC DNA]</scope>
    <source>
        <strain evidence="2 3">MIL-1</strain>
    </source>
</reference>
<accession>M5DLW4</accession>
<dbReference type="KEGG" id="tol:TOL_0383"/>
<feature type="region of interest" description="Disordered" evidence="1">
    <location>
        <begin position="345"/>
        <end position="364"/>
    </location>
</feature>
<dbReference type="Proteomes" id="UP000011866">
    <property type="component" value="Chromosome"/>
</dbReference>
<dbReference type="GeneID" id="79175380"/>
<protein>
    <submittedName>
        <fullName evidence="2">Uncharacterized protein</fullName>
    </submittedName>
</protein>
<proteinExistence type="predicted"/>
<dbReference type="AlphaFoldDB" id="M5DLW4"/>